<protein>
    <submittedName>
        <fullName evidence="6">Uncharacterized protein</fullName>
    </submittedName>
</protein>
<reference evidence="6 7" key="1">
    <citation type="submission" date="2020-10" db="EMBL/GenBank/DDBJ databases">
        <title>The Coptis chinensis genome and diversification of protoberbering-type alkaloids.</title>
        <authorList>
            <person name="Wang B."/>
            <person name="Shu S."/>
            <person name="Song C."/>
            <person name="Liu Y."/>
        </authorList>
    </citation>
    <scope>NUCLEOTIDE SEQUENCE [LARGE SCALE GENOMIC DNA]</scope>
    <source>
        <strain evidence="6">HL-2020</strain>
        <tissue evidence="6">Leaf</tissue>
    </source>
</reference>
<dbReference type="Pfam" id="PF17871">
    <property type="entry name" value="AAA_lid_9"/>
    <property type="match status" value="1"/>
</dbReference>
<keyword evidence="3" id="KW-0143">Chaperone</keyword>
<feature type="domain" description="AAA+ ATPase" evidence="4">
    <location>
        <begin position="42"/>
        <end position="200"/>
    </location>
</feature>
<dbReference type="Gene3D" id="3.40.50.300">
    <property type="entry name" value="P-loop containing nucleotide triphosphate hydrolases"/>
    <property type="match status" value="2"/>
</dbReference>
<dbReference type="InterPro" id="IPR003593">
    <property type="entry name" value="AAA+_ATPase"/>
</dbReference>
<dbReference type="GO" id="GO:0005524">
    <property type="term" value="F:ATP binding"/>
    <property type="evidence" value="ECO:0007669"/>
    <property type="project" value="UniProtKB-KW"/>
</dbReference>
<keyword evidence="7" id="KW-1185">Reference proteome</keyword>
<evidence type="ECO:0000256" key="2">
    <source>
        <dbReference type="ARBA" id="ARBA00022840"/>
    </source>
</evidence>
<dbReference type="FunFam" id="3.40.50.300:FF:000025">
    <property type="entry name" value="ATP-dependent Clp protease subunit"/>
    <property type="match status" value="1"/>
</dbReference>
<dbReference type="AlphaFoldDB" id="A0A835MB07"/>
<dbReference type="CDD" id="cd00009">
    <property type="entry name" value="AAA"/>
    <property type="match status" value="1"/>
</dbReference>
<gene>
    <name evidence="6" type="ORF">IFM89_035983</name>
</gene>
<dbReference type="SMART" id="SM00382">
    <property type="entry name" value="AAA"/>
    <property type="match status" value="2"/>
</dbReference>
<dbReference type="InterPro" id="IPR003959">
    <property type="entry name" value="ATPase_AAA_core"/>
</dbReference>
<dbReference type="EMBL" id="JADFTS010000002">
    <property type="protein sequence ID" value="KAF9623002.1"/>
    <property type="molecule type" value="Genomic_DNA"/>
</dbReference>
<dbReference type="GO" id="GO:0016887">
    <property type="term" value="F:ATP hydrolysis activity"/>
    <property type="evidence" value="ECO:0007669"/>
    <property type="project" value="InterPro"/>
</dbReference>
<evidence type="ECO:0000313" key="7">
    <source>
        <dbReference type="Proteomes" id="UP000631114"/>
    </source>
</evidence>
<dbReference type="InterPro" id="IPR041546">
    <property type="entry name" value="ClpA/ClpB_AAA_lid"/>
</dbReference>
<evidence type="ECO:0000313" key="6">
    <source>
        <dbReference type="EMBL" id="KAF9623002.1"/>
    </source>
</evidence>
<dbReference type="InterPro" id="IPR050130">
    <property type="entry name" value="ClpA_ClpB"/>
</dbReference>
<organism evidence="6 7">
    <name type="scientific">Coptis chinensis</name>
    <dbReference type="NCBI Taxonomy" id="261450"/>
    <lineage>
        <taxon>Eukaryota</taxon>
        <taxon>Viridiplantae</taxon>
        <taxon>Streptophyta</taxon>
        <taxon>Embryophyta</taxon>
        <taxon>Tracheophyta</taxon>
        <taxon>Spermatophyta</taxon>
        <taxon>Magnoliopsida</taxon>
        <taxon>Ranunculales</taxon>
        <taxon>Ranunculaceae</taxon>
        <taxon>Coptidoideae</taxon>
        <taxon>Coptis</taxon>
    </lineage>
</organism>
<dbReference type="InterPro" id="IPR019489">
    <property type="entry name" value="Clp_ATPase_C"/>
</dbReference>
<proteinExistence type="predicted"/>
<dbReference type="PANTHER" id="PTHR11638">
    <property type="entry name" value="ATP-DEPENDENT CLP PROTEASE"/>
    <property type="match status" value="1"/>
</dbReference>
<dbReference type="GO" id="GO:0034605">
    <property type="term" value="P:cellular response to heat"/>
    <property type="evidence" value="ECO:0007669"/>
    <property type="project" value="TreeGrafter"/>
</dbReference>
<dbReference type="Pfam" id="PF10431">
    <property type="entry name" value="ClpB_D2-small"/>
    <property type="match status" value="1"/>
</dbReference>
<dbReference type="PRINTS" id="PR00300">
    <property type="entry name" value="CLPPROTEASEA"/>
</dbReference>
<keyword evidence="2" id="KW-0067">ATP-binding</keyword>
<dbReference type="Proteomes" id="UP000631114">
    <property type="component" value="Unassembled WGS sequence"/>
</dbReference>
<accession>A0A835MB07</accession>
<feature type="domain" description="AAA+ ATPase" evidence="4">
    <location>
        <begin position="338"/>
        <end position="506"/>
    </location>
</feature>
<dbReference type="PANTHER" id="PTHR11638:SF189">
    <property type="entry name" value="CLP R DOMAIN-CONTAINING PROTEIN"/>
    <property type="match status" value="1"/>
</dbReference>
<name>A0A835MB07_9MAGN</name>
<dbReference type="InterPro" id="IPR001270">
    <property type="entry name" value="ClpA/B"/>
</dbReference>
<comment type="caution">
    <text evidence="6">The sequence shown here is derived from an EMBL/GenBank/DDBJ whole genome shotgun (WGS) entry which is preliminary data.</text>
</comment>
<dbReference type="CDD" id="cd19499">
    <property type="entry name" value="RecA-like_ClpB_Hsp104-like"/>
    <property type="match status" value="1"/>
</dbReference>
<evidence type="ECO:0000256" key="1">
    <source>
        <dbReference type="ARBA" id="ARBA00022741"/>
    </source>
</evidence>
<feature type="domain" description="Clp ATPase C-terminal" evidence="5">
    <location>
        <begin position="505"/>
        <end position="595"/>
    </location>
</feature>
<keyword evidence="1" id="KW-0547">Nucleotide-binding</keyword>
<dbReference type="InterPro" id="IPR027417">
    <property type="entry name" value="P-loop_NTPase"/>
</dbReference>
<dbReference type="Gene3D" id="1.10.8.60">
    <property type="match status" value="2"/>
</dbReference>
<dbReference type="SMART" id="SM01086">
    <property type="entry name" value="ClpB_D2-small"/>
    <property type="match status" value="1"/>
</dbReference>
<dbReference type="Pfam" id="PF00004">
    <property type="entry name" value="AAA"/>
    <property type="match status" value="1"/>
</dbReference>
<dbReference type="SUPFAM" id="SSF52540">
    <property type="entry name" value="P-loop containing nucleoside triphosphate hydrolases"/>
    <property type="match status" value="2"/>
</dbReference>
<dbReference type="OrthoDB" id="47330at2759"/>
<dbReference type="Pfam" id="PF07724">
    <property type="entry name" value="AAA_2"/>
    <property type="match status" value="1"/>
</dbReference>
<evidence type="ECO:0000259" key="4">
    <source>
        <dbReference type="SMART" id="SM00382"/>
    </source>
</evidence>
<evidence type="ECO:0000259" key="5">
    <source>
        <dbReference type="SMART" id="SM01086"/>
    </source>
</evidence>
<sequence>MAILVHVSIDSVVHFFVQGKLDPTIGRQEQIQRVMQILCKRRKNHPCLIGEPGVGKTQIAEGLALRIVKNADIPEKFRENKVFSIDMGRLLAGTSYRGDFEERLNGVVDEVRESNGAIILFIDEVHTLIGAGGYNASSAANILKPALARSEFKYLPYALAWEFSLQCIGATTNDEYKKYIEKDKALERRFQTVNVPEPSVDEAIQILQGLITHYEAHHSVRYAEDAISAAVKLSHRYIRDRFLPDKAIDLIDEAGSFVSLRLKNKLYPIPVVTELNIQCIVSSMTGIPVEKVSSKDSERLLKLEDIMHLNVVGQTEAVNAIARAIRRSRVGIRDPSHPIGTFLFTGPTGVGKTELANVLAAEYFGSKEAMIRLDMSEFYGRHTVSKLVGSPPGYIGHDEGGQLTEFVRRQPHTLILLDEVEKAHSDVLSILLQIMDAGRLTDGKGRTVDFSNAIVIMTSNIGSGVRGRYQNSFTNVNAGVTEELKKIFKAEFLNRLDEVIIFHQLTGSEVTLIVDRMLKEVSQRLAEKNIKLQFTKCFKDKVAKEGYSPSYGARALRRTIVRLLEDTLAHKMLIGDINEGDSVLADIDSDGDVTAYTNSYDCVPKKKKLLCR</sequence>
<evidence type="ECO:0000256" key="3">
    <source>
        <dbReference type="ARBA" id="ARBA00023186"/>
    </source>
</evidence>
<dbReference type="GO" id="GO:0005737">
    <property type="term" value="C:cytoplasm"/>
    <property type="evidence" value="ECO:0007669"/>
    <property type="project" value="TreeGrafter"/>
</dbReference>